<dbReference type="InterPro" id="IPR036047">
    <property type="entry name" value="F-box-like_dom_sf"/>
</dbReference>
<dbReference type="InterPro" id="IPR019775">
    <property type="entry name" value="WD40_repeat_CS"/>
</dbReference>
<dbReference type="SMART" id="SM00256">
    <property type="entry name" value="FBOX"/>
    <property type="match status" value="1"/>
</dbReference>
<dbReference type="GO" id="GO:0043130">
    <property type="term" value="F:ubiquitin binding"/>
    <property type="evidence" value="ECO:0007669"/>
    <property type="project" value="TreeGrafter"/>
</dbReference>
<dbReference type="InterPro" id="IPR001810">
    <property type="entry name" value="F-box_dom"/>
</dbReference>
<evidence type="ECO:0000313" key="6">
    <source>
        <dbReference type="EMBL" id="CAF3316542.1"/>
    </source>
</evidence>
<dbReference type="InterPro" id="IPR001680">
    <property type="entry name" value="WD40_rpt"/>
</dbReference>
<evidence type="ECO:0000313" key="7">
    <source>
        <dbReference type="Proteomes" id="UP000663825"/>
    </source>
</evidence>
<dbReference type="PROSITE" id="PS50181">
    <property type="entry name" value="FBOX"/>
    <property type="match status" value="1"/>
</dbReference>
<evidence type="ECO:0000256" key="2">
    <source>
        <dbReference type="ARBA" id="ARBA00022737"/>
    </source>
</evidence>
<keyword evidence="2" id="KW-0677">Repeat</keyword>
<comment type="caution">
    <text evidence="6">The sequence shown here is derived from an EMBL/GenBank/DDBJ whole genome shotgun (WGS) entry which is preliminary data.</text>
</comment>
<evidence type="ECO:0000259" key="5">
    <source>
        <dbReference type="PROSITE" id="PS50181"/>
    </source>
</evidence>
<dbReference type="PANTHER" id="PTHR19849">
    <property type="entry name" value="PHOSPHOLIPASE A-2-ACTIVATING PROTEIN"/>
    <property type="match status" value="1"/>
</dbReference>
<accession>A0A817TFA6</accession>
<dbReference type="EMBL" id="CAJNXB010003491">
    <property type="protein sequence ID" value="CAF3316542.1"/>
    <property type="molecule type" value="Genomic_DNA"/>
</dbReference>
<dbReference type="PANTHER" id="PTHR19849:SF1">
    <property type="entry name" value="F-BOX_WD REPEAT-CONTAINING PROTEIN 7"/>
    <property type="match status" value="1"/>
</dbReference>
<dbReference type="SMART" id="SM00320">
    <property type="entry name" value="WD40"/>
    <property type="match status" value="7"/>
</dbReference>
<dbReference type="Pfam" id="PF12937">
    <property type="entry name" value="F-box-like"/>
    <property type="match status" value="1"/>
</dbReference>
<dbReference type="InterPro" id="IPR036322">
    <property type="entry name" value="WD40_repeat_dom_sf"/>
</dbReference>
<dbReference type="CDD" id="cd00200">
    <property type="entry name" value="WD40"/>
    <property type="match status" value="1"/>
</dbReference>
<feature type="compositionally biased region" description="Low complexity" evidence="4">
    <location>
        <begin position="434"/>
        <end position="451"/>
    </location>
</feature>
<dbReference type="GO" id="GO:0010992">
    <property type="term" value="P:ubiquitin recycling"/>
    <property type="evidence" value="ECO:0007669"/>
    <property type="project" value="TreeGrafter"/>
</dbReference>
<protein>
    <recommendedName>
        <fullName evidence="5">F-box domain-containing protein</fullName>
    </recommendedName>
</protein>
<gene>
    <name evidence="6" type="ORF">TIS948_LOCUS19777</name>
</gene>
<feature type="repeat" description="WD" evidence="3">
    <location>
        <begin position="146"/>
        <end position="172"/>
    </location>
</feature>
<feature type="repeat" description="WD" evidence="3">
    <location>
        <begin position="333"/>
        <end position="372"/>
    </location>
</feature>
<name>A0A817TFA6_9BILA</name>
<organism evidence="6 7">
    <name type="scientific">Rotaria socialis</name>
    <dbReference type="NCBI Taxonomy" id="392032"/>
    <lineage>
        <taxon>Eukaryota</taxon>
        <taxon>Metazoa</taxon>
        <taxon>Spiralia</taxon>
        <taxon>Gnathifera</taxon>
        <taxon>Rotifera</taxon>
        <taxon>Eurotatoria</taxon>
        <taxon>Bdelloidea</taxon>
        <taxon>Philodinida</taxon>
        <taxon>Philodinidae</taxon>
        <taxon>Rotaria</taxon>
    </lineage>
</organism>
<dbReference type="GO" id="GO:0005737">
    <property type="term" value="C:cytoplasm"/>
    <property type="evidence" value="ECO:0007669"/>
    <property type="project" value="TreeGrafter"/>
</dbReference>
<dbReference type="PROSITE" id="PS00678">
    <property type="entry name" value="WD_REPEATS_1"/>
    <property type="match status" value="5"/>
</dbReference>
<dbReference type="GO" id="GO:0043161">
    <property type="term" value="P:proteasome-mediated ubiquitin-dependent protein catabolic process"/>
    <property type="evidence" value="ECO:0007669"/>
    <property type="project" value="TreeGrafter"/>
</dbReference>
<dbReference type="AlphaFoldDB" id="A0A817TFA6"/>
<keyword evidence="1 3" id="KW-0853">WD repeat</keyword>
<dbReference type="Proteomes" id="UP000663825">
    <property type="component" value="Unassembled WGS sequence"/>
</dbReference>
<feature type="repeat" description="WD" evidence="3">
    <location>
        <begin position="173"/>
        <end position="212"/>
    </location>
</feature>
<dbReference type="PROSITE" id="PS50082">
    <property type="entry name" value="WD_REPEATS_2"/>
    <property type="match status" value="7"/>
</dbReference>
<reference evidence="6" key="1">
    <citation type="submission" date="2021-02" db="EMBL/GenBank/DDBJ databases">
        <authorList>
            <person name="Nowell W R."/>
        </authorList>
    </citation>
    <scope>NUCLEOTIDE SEQUENCE</scope>
</reference>
<dbReference type="SUPFAM" id="SSF81383">
    <property type="entry name" value="F-box domain"/>
    <property type="match status" value="1"/>
</dbReference>
<evidence type="ECO:0000256" key="3">
    <source>
        <dbReference type="PROSITE-ProRule" id="PRU00221"/>
    </source>
</evidence>
<feature type="compositionally biased region" description="Low complexity" evidence="4">
    <location>
        <begin position="484"/>
        <end position="501"/>
    </location>
</feature>
<dbReference type="OrthoDB" id="190105at2759"/>
<dbReference type="PRINTS" id="PR00320">
    <property type="entry name" value="GPROTEINBRPT"/>
</dbReference>
<feature type="repeat" description="WD" evidence="3">
    <location>
        <begin position="213"/>
        <end position="252"/>
    </location>
</feature>
<feature type="repeat" description="WD" evidence="3">
    <location>
        <begin position="293"/>
        <end position="332"/>
    </location>
</feature>
<dbReference type="GO" id="GO:0005634">
    <property type="term" value="C:nucleus"/>
    <property type="evidence" value="ECO:0007669"/>
    <property type="project" value="TreeGrafter"/>
</dbReference>
<feature type="domain" description="F-box" evidence="5">
    <location>
        <begin position="37"/>
        <end position="83"/>
    </location>
</feature>
<feature type="repeat" description="WD" evidence="3">
    <location>
        <begin position="253"/>
        <end position="282"/>
    </location>
</feature>
<sequence>MSNDERSRATEALIHTCSTNTLQLNHIKNQIEPYFQRDFIRDLPRELALHVLKYLPANDVSRASRTCRSWYTTCSDVLLWKGICHRRKIPLKPLPTIFDDTIDNQWKRSYACHKHLEYVWQHGQPLPEPLVLRGHEDFVITCLQFDGKRIVSGSDDNTLKIWSIASGKCEQTLIGHNGGVWCSEMTDDLIVSGSTDRTIRVWNINTGVCQHVLYGHTSTVRCLALHGDIVVSGSRDATVRVWNIRTGGRLHMLSGHTAAVRCVCYNGKYVVSGAYDHTIRVWLPDQERCVHTLEGHTNRVYSLVFDGKHIVSGSLDCMIRVWDVEQGTCVHQLTGHLSLTSGMQLRGNILVSGNADSTVKIWDIESGKCLHTLAGRNKHASAVTWVQVVMNYVVSSGDDGTVKLWDLNTGDFIRNLVYLESASSGAEYQGGSGSARSGVRGNVRGGRSSESWESDDSESCSGEVGEAGWNGKSGKAEYQGGSGSARSGVRGNVRGGRSSESWESDDSESCSGEGDIGGDSMKSGESEERRRSYGSEVGGRKGKIIPRTTASPEIQDGLYGAQSRPLSSRSDVATVGEAINQPSSSNEGNAVGAVVAKGEINKKENNILTEKLKTRIGQSEGQSYIVTGEESNRIRDLTINSIPMDYDTRNVASGYSRLLYNLGHGRQFRQPSIPKKPHTHNCAPQDIYVSYVYEYDMHNQVFNSSFQDPDSIVIKTLQSDVARFAAEELYKRNLVPYVTDEAHLTKIMDVSKQYNDQATLRFYISIDVSKSLIPVIRHVLQTVLTKLKNERFATSNKKIDWGEMVLIPITK</sequence>
<feature type="region of interest" description="Disordered" evidence="4">
    <location>
        <begin position="425"/>
        <end position="554"/>
    </location>
</feature>
<feature type="compositionally biased region" description="Basic and acidic residues" evidence="4">
    <location>
        <begin position="522"/>
        <end position="533"/>
    </location>
</feature>
<dbReference type="InterPro" id="IPR015943">
    <property type="entry name" value="WD40/YVTN_repeat-like_dom_sf"/>
</dbReference>
<dbReference type="PROSITE" id="PS50294">
    <property type="entry name" value="WD_REPEATS_REGION"/>
    <property type="match status" value="6"/>
</dbReference>
<dbReference type="Gene3D" id="2.130.10.10">
    <property type="entry name" value="YVTN repeat-like/Quinoprotein amine dehydrogenase"/>
    <property type="match status" value="1"/>
</dbReference>
<dbReference type="InterPro" id="IPR020472">
    <property type="entry name" value="WD40_PAC1"/>
</dbReference>
<proteinExistence type="predicted"/>
<dbReference type="SUPFAM" id="SSF50978">
    <property type="entry name" value="WD40 repeat-like"/>
    <property type="match status" value="1"/>
</dbReference>
<dbReference type="Pfam" id="PF00400">
    <property type="entry name" value="WD40"/>
    <property type="match status" value="7"/>
</dbReference>
<feature type="repeat" description="WD" evidence="3">
    <location>
        <begin position="376"/>
        <end position="415"/>
    </location>
</feature>
<evidence type="ECO:0000256" key="4">
    <source>
        <dbReference type="SAM" id="MobiDB-lite"/>
    </source>
</evidence>
<evidence type="ECO:0000256" key="1">
    <source>
        <dbReference type="ARBA" id="ARBA00022574"/>
    </source>
</evidence>
<dbReference type="Gene3D" id="1.20.1280.50">
    <property type="match status" value="1"/>
</dbReference>